<dbReference type="Pfam" id="PF01926">
    <property type="entry name" value="MMR_HSR1"/>
    <property type="match status" value="2"/>
</dbReference>
<feature type="binding site" evidence="8">
    <location>
        <begin position="224"/>
        <end position="231"/>
    </location>
    <ligand>
        <name>GTP</name>
        <dbReference type="ChEBI" id="CHEBI:37565"/>
        <label>2</label>
    </ligand>
</feature>
<dbReference type="Pfam" id="PF14714">
    <property type="entry name" value="KH_dom-like"/>
    <property type="match status" value="1"/>
</dbReference>
<dbReference type="InterPro" id="IPR005225">
    <property type="entry name" value="Small_GTP-bd"/>
</dbReference>
<feature type="binding site" evidence="8">
    <location>
        <begin position="97"/>
        <end position="101"/>
    </location>
    <ligand>
        <name>GTP</name>
        <dbReference type="ChEBI" id="CHEBI:37565"/>
        <label>1</label>
    </ligand>
</feature>
<comment type="similarity">
    <text evidence="1 8 9 10">Belongs to the TRAFAC class TrmE-Era-EngA-EngB-Septin-like GTPase superfamily. EngA (Der) GTPase family.</text>
</comment>
<dbReference type="CDD" id="cd01895">
    <property type="entry name" value="EngA2"/>
    <property type="match status" value="1"/>
</dbReference>
<keyword evidence="3 8" id="KW-0690">Ribosome biogenesis</keyword>
<evidence type="ECO:0000256" key="7">
    <source>
        <dbReference type="ARBA" id="ARBA00032345"/>
    </source>
</evidence>
<name>A0ABR4WL38_9FUSO</name>
<feature type="binding site" evidence="8">
    <location>
        <begin position="50"/>
        <end position="57"/>
    </location>
    <ligand>
        <name>GTP</name>
        <dbReference type="ChEBI" id="CHEBI:37565"/>
        <label>1</label>
    </ligand>
</feature>
<feature type="binding site" evidence="8">
    <location>
        <begin position="160"/>
        <end position="163"/>
    </location>
    <ligand>
        <name>GTP</name>
        <dbReference type="ChEBI" id="CHEBI:37565"/>
        <label>1</label>
    </ligand>
</feature>
<keyword evidence="6 8" id="KW-0342">GTP-binding</keyword>
<proteinExistence type="inferred from homology"/>
<dbReference type="Gene3D" id="3.40.50.300">
    <property type="entry name" value="P-loop containing nucleotide triphosphate hydrolases"/>
    <property type="match status" value="2"/>
</dbReference>
<dbReference type="Gene3D" id="3.30.300.20">
    <property type="match status" value="1"/>
</dbReference>
<feature type="binding site" evidence="8">
    <location>
        <begin position="336"/>
        <end position="339"/>
    </location>
    <ligand>
        <name>GTP</name>
        <dbReference type="ChEBI" id="CHEBI:37565"/>
        <label>2</label>
    </ligand>
</feature>
<feature type="domain" description="EngA-type G" evidence="11">
    <location>
        <begin position="44"/>
        <end position="209"/>
    </location>
</feature>
<dbReference type="EMBL" id="ACDC03000018">
    <property type="protein sequence ID" value="KGE62594.1"/>
    <property type="molecule type" value="Genomic_DNA"/>
</dbReference>
<feature type="binding site" evidence="8">
    <location>
        <begin position="271"/>
        <end position="275"/>
    </location>
    <ligand>
        <name>GTP</name>
        <dbReference type="ChEBI" id="CHEBI:37565"/>
        <label>2</label>
    </ligand>
</feature>
<organism evidence="12 13">
    <name type="scientific">Fusobacterium periodonticum 2_1_31</name>
    <dbReference type="NCBI Taxonomy" id="469599"/>
    <lineage>
        <taxon>Bacteria</taxon>
        <taxon>Fusobacteriati</taxon>
        <taxon>Fusobacteriota</taxon>
        <taxon>Fusobacteriia</taxon>
        <taxon>Fusobacteriales</taxon>
        <taxon>Fusobacteriaceae</taxon>
        <taxon>Fusobacterium</taxon>
    </lineage>
</organism>
<dbReference type="HAMAP" id="MF_00195">
    <property type="entry name" value="GTPase_Der"/>
    <property type="match status" value="1"/>
</dbReference>
<dbReference type="SUPFAM" id="SSF52540">
    <property type="entry name" value="P-loop containing nucleoside triphosphate hydrolases"/>
    <property type="match status" value="2"/>
</dbReference>
<evidence type="ECO:0000256" key="6">
    <source>
        <dbReference type="ARBA" id="ARBA00023134"/>
    </source>
</evidence>
<sequence>MLENNLYLLNSARTLVTLALAGCQSWEVQAIMKYKKYRGDKMKPIIAIVGRPNVGKSTLFNNLIGDKIAIVDDLPGVTRDRLYRDTEWSGSEFVIVDTGGLEPRNNDFLMTKIKEQAEVAMNEADVILFVVDGKAGLNPLDDEIAYILRKKNKPVILCVNKIDNYFEQQDDIYDFYGLGFEYLVPISGEHKVNLGDMLDIVVEIIGRMDFPEEDEDVLKLAVIGKPNAGKSSLVNKLSGSERTIVSDIAGTTRDAIDTLIEYKDNKYMIIDTAGIRRKSKVEESLEYYSVLRALKSIKRADVCILMLDAKEGLTEQDKRIAGIAAEELKPIIIVMNKWDLVENKNNVTMKKMKEELYAELPFLSYAPIEFISALTGQRTTNLLEISDRIYEEYTKRISTGLLNTVLKDAILMNNPPTRKGRLIKINYATQVSVAPPKFVLFCNYPELIHFSYARYIENKFREAFGFDGSPIMISFEAKSKDM</sequence>
<evidence type="ECO:0000256" key="9">
    <source>
        <dbReference type="PROSITE-ProRule" id="PRU01049"/>
    </source>
</evidence>
<gene>
    <name evidence="8" type="primary">der</name>
    <name evidence="12" type="ORF">FSAG_001267</name>
</gene>
<keyword evidence="5 8" id="KW-0547">Nucleotide-binding</keyword>
<comment type="subunit">
    <text evidence="8">Associates with the 50S ribosomal subunit.</text>
</comment>
<dbReference type="Proteomes" id="UP000003301">
    <property type="component" value="Unassembled WGS sequence"/>
</dbReference>
<evidence type="ECO:0000313" key="12">
    <source>
        <dbReference type="EMBL" id="KGE62594.1"/>
    </source>
</evidence>
<dbReference type="InterPro" id="IPR015946">
    <property type="entry name" value="KH_dom-like_a/b"/>
</dbReference>
<evidence type="ECO:0000256" key="8">
    <source>
        <dbReference type="HAMAP-Rule" id="MF_00195"/>
    </source>
</evidence>
<keyword evidence="13" id="KW-1185">Reference proteome</keyword>
<evidence type="ECO:0000256" key="5">
    <source>
        <dbReference type="ARBA" id="ARBA00022741"/>
    </source>
</evidence>
<dbReference type="PROSITE" id="PS51712">
    <property type="entry name" value="G_ENGA"/>
    <property type="match status" value="2"/>
</dbReference>
<evidence type="ECO:0000256" key="10">
    <source>
        <dbReference type="RuleBase" id="RU004481"/>
    </source>
</evidence>
<dbReference type="NCBIfam" id="TIGR03594">
    <property type="entry name" value="GTPase_EngA"/>
    <property type="match status" value="1"/>
</dbReference>
<dbReference type="PRINTS" id="PR00326">
    <property type="entry name" value="GTP1OBG"/>
</dbReference>
<comment type="function">
    <text evidence="8 10">GTPase that plays an essential role in the late steps of ribosome biogenesis.</text>
</comment>
<evidence type="ECO:0000256" key="4">
    <source>
        <dbReference type="ARBA" id="ARBA00022737"/>
    </source>
</evidence>
<dbReference type="PANTHER" id="PTHR43834">
    <property type="entry name" value="GTPASE DER"/>
    <property type="match status" value="1"/>
</dbReference>
<dbReference type="InterPro" id="IPR031166">
    <property type="entry name" value="G_ENGA"/>
</dbReference>
<dbReference type="CDD" id="cd01894">
    <property type="entry name" value="EngA1"/>
    <property type="match status" value="1"/>
</dbReference>
<dbReference type="InterPro" id="IPR016484">
    <property type="entry name" value="GTPase_Der"/>
</dbReference>
<reference evidence="12" key="1">
    <citation type="submission" date="2013-05" db="EMBL/GenBank/DDBJ databases">
        <title>The Genome Sequence of Fusobacterium sp. 2_1_31.</title>
        <authorList>
            <consortium name="The Broad Institute Genomics Platform"/>
            <person name="Earl A."/>
            <person name="Ward D."/>
            <person name="Feldgarden M."/>
            <person name="Gevers D."/>
            <person name="Ambrose C."/>
            <person name="Strauss J."/>
            <person name="Allen-Vercoe E."/>
            <person name="Walker B."/>
            <person name="Young S."/>
            <person name="Zeng Q."/>
            <person name="Gargeya S."/>
            <person name="Fitzgerald M."/>
            <person name="Haas B."/>
            <person name="Abouelleil A."/>
            <person name="Allen A.W."/>
            <person name="Alvarado L."/>
            <person name="Arachchi H.M."/>
            <person name="Berlin A.M."/>
            <person name="Chapman S.B."/>
            <person name="Gainer-Dewar J."/>
            <person name="Goldberg J."/>
            <person name="Griggs A."/>
            <person name="Gujja S."/>
            <person name="Hansen M."/>
            <person name="Howarth C."/>
            <person name="Imamovic A."/>
            <person name="Ireland A."/>
            <person name="Larimer J."/>
            <person name="McCowan C."/>
            <person name="Murphy C."/>
            <person name="Pearson M."/>
            <person name="Poon T.W."/>
            <person name="Priest M."/>
            <person name="Roberts A."/>
            <person name="Saif S."/>
            <person name="Shea T."/>
            <person name="Sisk P."/>
            <person name="Sykes S."/>
            <person name="Wortman J."/>
            <person name="Nusbaum C."/>
            <person name="Birren B."/>
        </authorList>
    </citation>
    <scope>NUCLEOTIDE SEQUENCE [LARGE SCALE GENOMIC DNA]</scope>
    <source>
        <strain evidence="12">2_1_31</strain>
    </source>
</reference>
<evidence type="ECO:0000256" key="1">
    <source>
        <dbReference type="ARBA" id="ARBA00008279"/>
    </source>
</evidence>
<dbReference type="PIRSF" id="PIRSF006485">
    <property type="entry name" value="GTP-binding_EngA"/>
    <property type="match status" value="1"/>
</dbReference>
<dbReference type="InterPro" id="IPR006073">
    <property type="entry name" value="GTP-bd"/>
</dbReference>
<evidence type="ECO:0000256" key="3">
    <source>
        <dbReference type="ARBA" id="ARBA00022517"/>
    </source>
</evidence>
<accession>A0ABR4WL38</accession>
<comment type="caution">
    <text evidence="12">The sequence shown here is derived from an EMBL/GenBank/DDBJ whole genome shotgun (WGS) entry which is preliminary data.</text>
</comment>
<evidence type="ECO:0000256" key="2">
    <source>
        <dbReference type="ARBA" id="ARBA00020953"/>
    </source>
</evidence>
<protein>
    <recommendedName>
        <fullName evidence="2 8">GTPase Der</fullName>
    </recommendedName>
    <alternativeName>
        <fullName evidence="7 8">GTP-binding protein EngA</fullName>
    </alternativeName>
</protein>
<dbReference type="InterPro" id="IPR032859">
    <property type="entry name" value="KH_dom-like"/>
</dbReference>
<dbReference type="NCBIfam" id="TIGR00231">
    <property type="entry name" value="small_GTP"/>
    <property type="match status" value="2"/>
</dbReference>
<dbReference type="PANTHER" id="PTHR43834:SF6">
    <property type="entry name" value="GTPASE DER"/>
    <property type="match status" value="1"/>
</dbReference>
<feature type="domain" description="EngA-type G" evidence="11">
    <location>
        <begin position="218"/>
        <end position="394"/>
    </location>
</feature>
<evidence type="ECO:0000259" key="11">
    <source>
        <dbReference type="PROSITE" id="PS51712"/>
    </source>
</evidence>
<evidence type="ECO:0000313" key="13">
    <source>
        <dbReference type="Proteomes" id="UP000003301"/>
    </source>
</evidence>
<dbReference type="InterPro" id="IPR027417">
    <property type="entry name" value="P-loop_NTPase"/>
</dbReference>
<keyword evidence="4 10" id="KW-0677">Repeat</keyword>